<keyword evidence="2" id="KW-1185">Reference proteome</keyword>
<evidence type="ECO:0008006" key="3">
    <source>
        <dbReference type="Google" id="ProtNLM"/>
    </source>
</evidence>
<organism evidence="1 2">
    <name type="scientific">Flavobacterium circumlabens</name>
    <dbReference type="NCBI Taxonomy" id="2133765"/>
    <lineage>
        <taxon>Bacteria</taxon>
        <taxon>Pseudomonadati</taxon>
        <taxon>Bacteroidota</taxon>
        <taxon>Flavobacteriia</taxon>
        <taxon>Flavobacteriales</taxon>
        <taxon>Flavobacteriaceae</taxon>
        <taxon>Flavobacterium</taxon>
    </lineage>
</organism>
<sequence>MEKQSNFCGLVILKNMDTEEKTFLKEDEKNIFYEQQQALKNIFEKLDLSKIAFVGGIADYINLRSYYDMPVNDIDIIYENEEDLLPIEEQDGITRYFSRFYNINVGEVLVSEFFVNNKNVHTDYYKRIFSKIQLTQSPLLGRMVWHATFNEMKVFHNTQLPEVTSQAMGHKYEWKRLYKHSKKASLYNNISYLEEKQLLQTLKK</sequence>
<gene>
    <name evidence="1" type="ORF">EV142_11031</name>
</gene>
<reference evidence="1 2" key="1">
    <citation type="journal article" date="2015" name="Stand. Genomic Sci.">
        <title>Genomic Encyclopedia of Bacterial and Archaeal Type Strains, Phase III: the genomes of soil and plant-associated and newly described type strains.</title>
        <authorList>
            <person name="Whitman W.B."/>
            <person name="Woyke T."/>
            <person name="Klenk H.P."/>
            <person name="Zhou Y."/>
            <person name="Lilburn T.G."/>
            <person name="Beck B.J."/>
            <person name="De Vos P."/>
            <person name="Vandamme P."/>
            <person name="Eisen J.A."/>
            <person name="Garrity G."/>
            <person name="Hugenholtz P."/>
            <person name="Kyrpides N.C."/>
        </authorList>
    </citation>
    <scope>NUCLEOTIDE SEQUENCE [LARGE SCALE GENOMIC DNA]</scope>
    <source>
        <strain evidence="1 2">P5626</strain>
    </source>
</reference>
<accession>A0ABY2ATJ4</accession>
<dbReference type="Proteomes" id="UP000295270">
    <property type="component" value="Unassembled WGS sequence"/>
</dbReference>
<protein>
    <recommendedName>
        <fullName evidence="3">Nucleotidyltransferase family protein</fullName>
    </recommendedName>
</protein>
<proteinExistence type="predicted"/>
<dbReference type="EMBL" id="SLWA01000010">
    <property type="protein sequence ID" value="TCN52493.1"/>
    <property type="molecule type" value="Genomic_DNA"/>
</dbReference>
<evidence type="ECO:0000313" key="2">
    <source>
        <dbReference type="Proteomes" id="UP000295270"/>
    </source>
</evidence>
<comment type="caution">
    <text evidence="1">The sequence shown here is derived from an EMBL/GenBank/DDBJ whole genome shotgun (WGS) entry which is preliminary data.</text>
</comment>
<name>A0ABY2ATJ4_9FLAO</name>
<evidence type="ECO:0000313" key="1">
    <source>
        <dbReference type="EMBL" id="TCN52493.1"/>
    </source>
</evidence>